<dbReference type="EMBL" id="CP076023">
    <property type="protein sequence ID" value="QWC15262.1"/>
    <property type="molecule type" value="Genomic_DNA"/>
</dbReference>
<sequence>MVANRQRRTGWAVVAGGVLVAVAVALVVRPRGDAGAGRDAQVRVPRGSGDAATLALDARAGRILITDVAPAGALLDVRVAGDDATATHAATAV</sequence>
<keyword evidence="2" id="KW-1185">Reference proteome</keyword>
<name>A0ABX8GHN4_9CELL</name>
<organism evidence="1 2">
    <name type="scientific">Cellulomonas dongxiuzhuiae</name>
    <dbReference type="NCBI Taxonomy" id="2819979"/>
    <lineage>
        <taxon>Bacteria</taxon>
        <taxon>Bacillati</taxon>
        <taxon>Actinomycetota</taxon>
        <taxon>Actinomycetes</taxon>
        <taxon>Micrococcales</taxon>
        <taxon>Cellulomonadaceae</taxon>
        <taxon>Cellulomonas</taxon>
    </lineage>
</organism>
<proteinExistence type="predicted"/>
<protein>
    <submittedName>
        <fullName evidence="1">Uncharacterized protein</fullName>
    </submittedName>
</protein>
<evidence type="ECO:0000313" key="2">
    <source>
        <dbReference type="Proteomes" id="UP000679335"/>
    </source>
</evidence>
<gene>
    <name evidence="1" type="ORF">KKR89_13175</name>
</gene>
<accession>A0ABX8GHN4</accession>
<evidence type="ECO:0000313" key="1">
    <source>
        <dbReference type="EMBL" id="QWC15262.1"/>
    </source>
</evidence>
<dbReference type="Proteomes" id="UP000679335">
    <property type="component" value="Chromosome"/>
</dbReference>
<dbReference type="RefSeq" id="WP_208195835.1">
    <property type="nucleotide sequence ID" value="NZ_CP076023.1"/>
</dbReference>
<reference evidence="1 2" key="1">
    <citation type="submission" date="2021-05" db="EMBL/GenBank/DDBJ databases">
        <title>Novel species in genus Cellulomonas.</title>
        <authorList>
            <person name="Zhang G."/>
        </authorList>
    </citation>
    <scope>NUCLEOTIDE SEQUENCE [LARGE SCALE GENOMIC DNA]</scope>
    <source>
        <strain evidence="2">zg-ZUI157</strain>
    </source>
</reference>